<protein>
    <recommendedName>
        <fullName evidence="2">Integrase</fullName>
    </recommendedName>
</protein>
<dbReference type="Gene3D" id="1.10.150.130">
    <property type="match status" value="1"/>
</dbReference>
<dbReference type="GO" id="GO:0016740">
    <property type="term" value="F:transferase activity"/>
    <property type="evidence" value="ECO:0007669"/>
    <property type="project" value="UniProtKB-KW"/>
</dbReference>
<dbReference type="InterPro" id="IPR013762">
    <property type="entry name" value="Integrase-like_cat_sf"/>
</dbReference>
<dbReference type="PANTHER" id="PTHR30349">
    <property type="entry name" value="PHAGE INTEGRASE-RELATED"/>
    <property type="match status" value="1"/>
</dbReference>
<dbReference type="GO" id="GO:0016787">
    <property type="term" value="F:hydrolase activity"/>
    <property type="evidence" value="ECO:0007669"/>
    <property type="project" value="UniProtKB-KW"/>
</dbReference>
<accession>A0A6J5PLG8</accession>
<dbReference type="PROSITE" id="PS51898">
    <property type="entry name" value="TYR_RECOMBINASE"/>
    <property type="match status" value="1"/>
</dbReference>
<proteinExistence type="inferred from homology"/>
<evidence type="ECO:0000259" key="11">
    <source>
        <dbReference type="PROSITE" id="PS51900"/>
    </source>
</evidence>
<evidence type="ECO:0000256" key="2">
    <source>
        <dbReference type="ARBA" id="ARBA00016082"/>
    </source>
</evidence>
<reference evidence="12" key="1">
    <citation type="submission" date="2020-05" db="EMBL/GenBank/DDBJ databases">
        <authorList>
            <person name="Chiriac C."/>
            <person name="Salcher M."/>
            <person name="Ghai R."/>
            <person name="Kavagutti S V."/>
        </authorList>
    </citation>
    <scope>NUCLEOTIDE SEQUENCE</scope>
</reference>
<dbReference type="InterPro" id="IPR010998">
    <property type="entry name" value="Integrase_recombinase_N"/>
</dbReference>
<keyword evidence="5" id="KW-0229">DNA integration</keyword>
<dbReference type="EMBL" id="LR797295">
    <property type="protein sequence ID" value="CAB4200489.1"/>
    <property type="molecule type" value="Genomic_DNA"/>
</dbReference>
<dbReference type="GO" id="GO:0006310">
    <property type="term" value="P:DNA recombination"/>
    <property type="evidence" value="ECO:0007669"/>
    <property type="project" value="UniProtKB-KW"/>
</dbReference>
<organism evidence="12">
    <name type="scientific">uncultured Caudovirales phage</name>
    <dbReference type="NCBI Taxonomy" id="2100421"/>
    <lineage>
        <taxon>Viruses</taxon>
        <taxon>Duplodnaviria</taxon>
        <taxon>Heunggongvirae</taxon>
        <taxon>Uroviricota</taxon>
        <taxon>Caudoviricetes</taxon>
        <taxon>Peduoviridae</taxon>
        <taxon>Maltschvirus</taxon>
        <taxon>Maltschvirus maltsch</taxon>
    </lineage>
</organism>
<keyword evidence="6 9" id="KW-0238">DNA-binding</keyword>
<dbReference type="Pfam" id="PF00589">
    <property type="entry name" value="Phage_integrase"/>
    <property type="match status" value="1"/>
</dbReference>
<dbReference type="GO" id="GO:0003677">
    <property type="term" value="F:DNA binding"/>
    <property type="evidence" value="ECO:0007669"/>
    <property type="project" value="UniProtKB-UniRule"/>
</dbReference>
<evidence type="ECO:0000259" key="10">
    <source>
        <dbReference type="PROSITE" id="PS51898"/>
    </source>
</evidence>
<evidence type="ECO:0000256" key="9">
    <source>
        <dbReference type="PROSITE-ProRule" id="PRU01248"/>
    </source>
</evidence>
<keyword evidence="7" id="KW-0233">DNA recombination</keyword>
<dbReference type="EMBL" id="LR796875">
    <property type="protein sequence ID" value="CAB4171887.1"/>
    <property type="molecule type" value="Genomic_DNA"/>
</dbReference>
<dbReference type="GO" id="GO:0075713">
    <property type="term" value="P:establishment of integrated proviral latency"/>
    <property type="evidence" value="ECO:0007669"/>
    <property type="project" value="UniProtKB-KW"/>
</dbReference>
<keyword evidence="8" id="KW-1160">Virus entry into host cell</keyword>
<dbReference type="CDD" id="cd00397">
    <property type="entry name" value="DNA_BRE_C"/>
    <property type="match status" value="1"/>
</dbReference>
<dbReference type="EMBL" id="LR797103">
    <property type="protein sequence ID" value="CAB4187739.1"/>
    <property type="molecule type" value="Genomic_DNA"/>
</dbReference>
<name>A0A6J5PLG8_9CAUD</name>
<evidence type="ECO:0000256" key="1">
    <source>
        <dbReference type="ARBA" id="ARBA00008857"/>
    </source>
</evidence>
<feature type="domain" description="Tyr recombinase" evidence="10">
    <location>
        <begin position="170"/>
        <end position="343"/>
    </location>
</feature>
<evidence type="ECO:0000256" key="6">
    <source>
        <dbReference type="ARBA" id="ARBA00023125"/>
    </source>
</evidence>
<evidence type="ECO:0000256" key="8">
    <source>
        <dbReference type="ARBA" id="ARBA00023195"/>
    </source>
</evidence>
<evidence type="ECO:0000313" key="14">
    <source>
        <dbReference type="EMBL" id="CAB4200489.1"/>
    </source>
</evidence>
<dbReference type="InterPro" id="IPR011010">
    <property type="entry name" value="DNA_brk_join_enz"/>
</dbReference>
<evidence type="ECO:0000313" key="13">
    <source>
        <dbReference type="EMBL" id="CAB4187739.1"/>
    </source>
</evidence>
<dbReference type="InterPro" id="IPR044068">
    <property type="entry name" value="CB"/>
</dbReference>
<dbReference type="Gene3D" id="1.10.443.10">
    <property type="entry name" value="Intergrase catalytic core"/>
    <property type="match status" value="1"/>
</dbReference>
<evidence type="ECO:0000313" key="12">
    <source>
        <dbReference type="EMBL" id="CAB4171887.1"/>
    </source>
</evidence>
<dbReference type="InterPro" id="IPR002104">
    <property type="entry name" value="Integrase_catalytic"/>
</dbReference>
<evidence type="ECO:0000256" key="7">
    <source>
        <dbReference type="ARBA" id="ARBA00023172"/>
    </source>
</evidence>
<dbReference type="SUPFAM" id="SSF56349">
    <property type="entry name" value="DNA breaking-rejoining enzymes"/>
    <property type="match status" value="1"/>
</dbReference>
<dbReference type="GO" id="GO:0015074">
    <property type="term" value="P:DNA integration"/>
    <property type="evidence" value="ECO:0007669"/>
    <property type="project" value="UniProtKB-KW"/>
</dbReference>
<evidence type="ECO:0000256" key="3">
    <source>
        <dbReference type="ARBA" id="ARBA00022679"/>
    </source>
</evidence>
<comment type="similarity">
    <text evidence="1">Belongs to the 'phage' integrase family.</text>
</comment>
<dbReference type="PANTHER" id="PTHR30349:SF64">
    <property type="entry name" value="PROPHAGE INTEGRASE INTD-RELATED"/>
    <property type="match status" value="1"/>
</dbReference>
<gene>
    <name evidence="13" type="ORF">UFOVP1156_59</name>
    <name evidence="14" type="ORF">UFOVP1346_43</name>
    <name evidence="12" type="ORF">UFOVP921_23</name>
</gene>
<dbReference type="PROSITE" id="PS51900">
    <property type="entry name" value="CB"/>
    <property type="match status" value="1"/>
</dbReference>
<dbReference type="GO" id="GO:0044826">
    <property type="term" value="P:viral genome integration into host DNA"/>
    <property type="evidence" value="ECO:0007669"/>
    <property type="project" value="UniProtKB-KW"/>
</dbReference>
<keyword evidence="4" id="KW-0378">Hydrolase</keyword>
<keyword evidence="8" id="KW-1179">Viral genome integration</keyword>
<feature type="domain" description="Core-binding (CB)" evidence="11">
    <location>
        <begin position="55"/>
        <end position="148"/>
    </location>
</feature>
<evidence type="ECO:0000256" key="5">
    <source>
        <dbReference type="ARBA" id="ARBA00022908"/>
    </source>
</evidence>
<dbReference type="InterPro" id="IPR050090">
    <property type="entry name" value="Tyrosine_recombinase_XerCD"/>
</dbReference>
<keyword evidence="3" id="KW-0808">Transferase</keyword>
<sequence>MSVQKRGSKWWVRYRTGTTQRSRTFDLKGDAEAFDRQVKREAQNGGLVLVDRGMITLAEFFDAWWTMKVSEVGTDVNGRERGWSRNTRLQYKSQYARYVYKQLGGYQLRQLEPRILVEWKAGLINQGVSNAVLKKTMTMLSGCLRQAVLMGEITHNPIREIPKPSEGRRMAPWPFHPTEIESIRSHLDTRDSTLVSVLGYVGLRPAEALRMRWEDVHERTLSIKDTKRDRERPALLLPPVAQDLKEWQLLSGEREGLVFPGVDWDNWRKRKWRPAIEEVFGNPLPDGFDHRPYRLRSSAISLLLADSSYSLAEVAIYGGHSLAVMSSYYAGIIAEFSGREISAETEIRKARKEKMVA</sequence>
<evidence type="ECO:0000256" key="4">
    <source>
        <dbReference type="ARBA" id="ARBA00022801"/>
    </source>
</evidence>